<dbReference type="EMBL" id="JBGBPQ010000034">
    <property type="protein sequence ID" value="KAL1493518.1"/>
    <property type="molecule type" value="Genomic_DNA"/>
</dbReference>
<keyword evidence="5" id="KW-0067">ATP-binding</keyword>
<evidence type="ECO:0000259" key="6">
    <source>
        <dbReference type="Pfam" id="PF01636"/>
    </source>
</evidence>
<dbReference type="AlphaFoldDB" id="A0AB34IB15"/>
<dbReference type="InterPro" id="IPR011009">
    <property type="entry name" value="Kinase-like_dom_sf"/>
</dbReference>
<feature type="domain" description="Aminoglycoside phosphotransferase" evidence="6">
    <location>
        <begin position="68"/>
        <end position="312"/>
    </location>
</feature>
<dbReference type="GO" id="GO:0016301">
    <property type="term" value="F:kinase activity"/>
    <property type="evidence" value="ECO:0007669"/>
    <property type="project" value="UniProtKB-KW"/>
</dbReference>
<evidence type="ECO:0000256" key="2">
    <source>
        <dbReference type="ARBA" id="ARBA00022679"/>
    </source>
</evidence>
<dbReference type="PANTHER" id="PTHR34273:SF2">
    <property type="entry name" value="METHYLTHIORIBOSE KINASE"/>
    <property type="match status" value="1"/>
</dbReference>
<evidence type="ECO:0000256" key="1">
    <source>
        <dbReference type="ARBA" id="ARBA00010165"/>
    </source>
</evidence>
<dbReference type="GO" id="GO:0005524">
    <property type="term" value="F:ATP binding"/>
    <property type="evidence" value="ECO:0007669"/>
    <property type="project" value="UniProtKB-KW"/>
</dbReference>
<dbReference type="Gene3D" id="3.30.200.20">
    <property type="entry name" value="Phosphorylase Kinase, domain 1"/>
    <property type="match status" value="1"/>
</dbReference>
<keyword evidence="4" id="KW-0418">Kinase</keyword>
<dbReference type="SUPFAM" id="SSF56112">
    <property type="entry name" value="Protein kinase-like (PK-like)"/>
    <property type="match status" value="1"/>
</dbReference>
<dbReference type="InterPro" id="IPR002575">
    <property type="entry name" value="Aminoglycoside_PTrfase"/>
</dbReference>
<reference evidence="7 8" key="1">
    <citation type="journal article" date="2024" name="Science">
        <title>Giant polyketide synthase enzymes in the biosynthesis of giant marine polyether toxins.</title>
        <authorList>
            <person name="Fallon T.R."/>
            <person name="Shende V.V."/>
            <person name="Wierzbicki I.H."/>
            <person name="Pendleton A.L."/>
            <person name="Watervoot N.F."/>
            <person name="Auber R.P."/>
            <person name="Gonzalez D.J."/>
            <person name="Wisecaver J.H."/>
            <person name="Moore B.S."/>
        </authorList>
    </citation>
    <scope>NUCLEOTIDE SEQUENCE [LARGE SCALE GENOMIC DNA]</scope>
    <source>
        <strain evidence="7 8">12B1</strain>
    </source>
</reference>
<keyword evidence="2" id="KW-0808">Transferase</keyword>
<evidence type="ECO:0000256" key="4">
    <source>
        <dbReference type="ARBA" id="ARBA00022777"/>
    </source>
</evidence>
<proteinExistence type="inferred from homology"/>
<comment type="caution">
    <text evidence="7">The sequence shown here is derived from an EMBL/GenBank/DDBJ whole genome shotgun (WGS) entry which is preliminary data.</text>
</comment>
<name>A0AB34IB15_PRYPA</name>
<dbReference type="Gene3D" id="3.90.1200.10">
    <property type="match status" value="1"/>
</dbReference>
<evidence type="ECO:0000313" key="8">
    <source>
        <dbReference type="Proteomes" id="UP001515480"/>
    </source>
</evidence>
<accession>A0AB34IB15</accession>
<sequence length="425" mass="46943">MLSAGSAALYVARWAANEEAPHELAPSAGWSRTIFRACPPAVLRLAFLFPRLAALVAWVLAPHLLAEEITDGNVNFSYRVTGRAGRSVFIKQAMAFVKWQPQMPLEAERMLREVSYFDVMRDKLGETLARRFLPEIYHFDQAESILIMEFLDTYSLLFNQLFDTGALSDAAAAALGEYLGHAHSATLGREAAAGSGCERAHQFWNPSMRKIQLEHVYTICFERSAKGARLAADKAFMAEVDYLKAKYLGYSHDALDQYVLCHGDFHPGSVMVDPTREEGIKVIDPEFTVYGPPGLDAGSLLSGFVLAFLYRELRARGGGAALLAAIDGLWRAYASRLSAEGMSDAHLRRVEEDTVGFCTIEVLRTSLGFAGARDPHRRVAEPDGLERYQLAALQVVSRCLMGRRGAKGGMTLLLSELQRVDLSKM</sequence>
<dbReference type="Pfam" id="PF01636">
    <property type="entry name" value="APH"/>
    <property type="match status" value="1"/>
</dbReference>
<protein>
    <recommendedName>
        <fullName evidence="6">Aminoglycoside phosphotransferase domain-containing protein</fullName>
    </recommendedName>
</protein>
<dbReference type="Proteomes" id="UP001515480">
    <property type="component" value="Unassembled WGS sequence"/>
</dbReference>
<keyword evidence="3" id="KW-0547">Nucleotide-binding</keyword>
<keyword evidence="8" id="KW-1185">Reference proteome</keyword>
<evidence type="ECO:0000256" key="3">
    <source>
        <dbReference type="ARBA" id="ARBA00022741"/>
    </source>
</evidence>
<organism evidence="7 8">
    <name type="scientific">Prymnesium parvum</name>
    <name type="common">Toxic golden alga</name>
    <dbReference type="NCBI Taxonomy" id="97485"/>
    <lineage>
        <taxon>Eukaryota</taxon>
        <taxon>Haptista</taxon>
        <taxon>Haptophyta</taxon>
        <taxon>Prymnesiophyceae</taxon>
        <taxon>Prymnesiales</taxon>
        <taxon>Prymnesiaceae</taxon>
        <taxon>Prymnesium</taxon>
    </lineage>
</organism>
<gene>
    <name evidence="7" type="ORF">AB1Y20_017221</name>
</gene>
<evidence type="ECO:0000313" key="7">
    <source>
        <dbReference type="EMBL" id="KAL1493518.1"/>
    </source>
</evidence>
<dbReference type="PANTHER" id="PTHR34273">
    <property type="entry name" value="METHYLTHIORIBOSE KINASE"/>
    <property type="match status" value="1"/>
</dbReference>
<evidence type="ECO:0000256" key="5">
    <source>
        <dbReference type="ARBA" id="ARBA00022840"/>
    </source>
</evidence>
<comment type="similarity">
    <text evidence="1">Belongs to the methylthioribose kinase family.</text>
</comment>